<dbReference type="RefSeq" id="WP_183953887.1">
    <property type="nucleotide sequence ID" value="NZ_JACIEB010000001.1"/>
</dbReference>
<name>A0A7W6GM70_9SPHN</name>
<dbReference type="Proteomes" id="UP000552757">
    <property type="component" value="Unassembled WGS sequence"/>
</dbReference>
<dbReference type="EMBL" id="JACIEB010000001">
    <property type="protein sequence ID" value="MBB3980911.1"/>
    <property type="molecule type" value="Genomic_DNA"/>
</dbReference>
<proteinExistence type="predicted"/>
<dbReference type="AlphaFoldDB" id="A0A7W6GM70"/>
<reference evidence="1 2" key="1">
    <citation type="submission" date="2020-08" db="EMBL/GenBank/DDBJ databases">
        <title>Genomic Encyclopedia of Type Strains, Phase IV (KMG-IV): sequencing the most valuable type-strain genomes for metagenomic binning, comparative biology and taxonomic classification.</title>
        <authorList>
            <person name="Goeker M."/>
        </authorList>
    </citation>
    <scope>NUCLEOTIDE SEQUENCE [LARGE SCALE GENOMIC DNA]</scope>
    <source>
        <strain evidence="1 2">DSM 29348</strain>
    </source>
</reference>
<comment type="caution">
    <text evidence="1">The sequence shown here is derived from an EMBL/GenBank/DDBJ whole genome shotgun (WGS) entry which is preliminary data.</text>
</comment>
<accession>A0A7W6GM70</accession>
<evidence type="ECO:0000313" key="1">
    <source>
        <dbReference type="EMBL" id="MBB3980911.1"/>
    </source>
</evidence>
<keyword evidence="2" id="KW-1185">Reference proteome</keyword>
<protein>
    <submittedName>
        <fullName evidence="1">Uncharacterized protein</fullName>
    </submittedName>
</protein>
<gene>
    <name evidence="1" type="ORF">GGR44_000542</name>
</gene>
<sequence length="206" mass="22477">MTFLVSTMAGANGYAQDATGGGVGRTAMVAMARCNIHDRERETGRVLDLPLGLEQRKEMARYSKDSCFPVKGVAYDQVSFRGALFIELLRQRTQAEAAGQRGSPLLRPIDLDMPVAASDWQSRLILTLLSVAKCVESKNPSGVRYALSWKTASVEQDEAFDKLRPNMIDCSSSSPELTSNKGALEGALAEVIYRLPAEDRVFTGVQ</sequence>
<organism evidence="1 2">
    <name type="scientific">Sphingobium fontiphilum</name>
    <dbReference type="NCBI Taxonomy" id="944425"/>
    <lineage>
        <taxon>Bacteria</taxon>
        <taxon>Pseudomonadati</taxon>
        <taxon>Pseudomonadota</taxon>
        <taxon>Alphaproteobacteria</taxon>
        <taxon>Sphingomonadales</taxon>
        <taxon>Sphingomonadaceae</taxon>
        <taxon>Sphingobium</taxon>
    </lineage>
</organism>
<evidence type="ECO:0000313" key="2">
    <source>
        <dbReference type="Proteomes" id="UP000552757"/>
    </source>
</evidence>